<dbReference type="EMBL" id="BFAV01000140">
    <property type="protein sequence ID" value="GBF34363.1"/>
    <property type="molecule type" value="Genomic_DNA"/>
</dbReference>
<name>A0A2L2XF95_9FIRM</name>
<gene>
    <name evidence="1" type="ORF">DCCM_3475</name>
</gene>
<organism evidence="1 2">
    <name type="scientific">Desulfocucumis palustris</name>
    <dbReference type="NCBI Taxonomy" id="1898651"/>
    <lineage>
        <taxon>Bacteria</taxon>
        <taxon>Bacillati</taxon>
        <taxon>Bacillota</taxon>
        <taxon>Clostridia</taxon>
        <taxon>Eubacteriales</taxon>
        <taxon>Desulfocucumaceae</taxon>
        <taxon>Desulfocucumis</taxon>
    </lineage>
</organism>
<comment type="caution">
    <text evidence="1">The sequence shown here is derived from an EMBL/GenBank/DDBJ whole genome shotgun (WGS) entry which is preliminary data.</text>
</comment>
<sequence length="46" mass="5118">MVTRKKPPSLAGDGGLFILKTMFEKSAGYTLKLQVKLKRPKGRMVP</sequence>
<evidence type="ECO:0000313" key="1">
    <source>
        <dbReference type="EMBL" id="GBF34363.1"/>
    </source>
</evidence>
<evidence type="ECO:0000313" key="2">
    <source>
        <dbReference type="Proteomes" id="UP000239549"/>
    </source>
</evidence>
<reference evidence="2" key="1">
    <citation type="submission" date="2018-02" db="EMBL/GenBank/DDBJ databases">
        <title>Genome sequence of Desulfocucumis palustris strain NAW-5.</title>
        <authorList>
            <person name="Watanabe M."/>
            <person name="Kojima H."/>
            <person name="Fukui M."/>
        </authorList>
    </citation>
    <scope>NUCLEOTIDE SEQUENCE [LARGE SCALE GENOMIC DNA]</scope>
    <source>
        <strain evidence="2">NAW-5</strain>
    </source>
</reference>
<dbReference type="AlphaFoldDB" id="A0A2L2XF95"/>
<proteinExistence type="predicted"/>
<accession>A0A2L2XF95</accession>
<dbReference type="Proteomes" id="UP000239549">
    <property type="component" value="Unassembled WGS sequence"/>
</dbReference>
<protein>
    <submittedName>
        <fullName evidence="1">Uncharacterized protein</fullName>
    </submittedName>
</protein>
<keyword evidence="2" id="KW-1185">Reference proteome</keyword>